<gene>
    <name evidence="1" type="ORF">Gotri_026702</name>
</gene>
<sequence>VLHVLRDCPIAKSIWDKIVLDETFSSFYIGSLREWITSNLQKHQTISLVGEEGFIAVGGLVQDQNSRWIMRFGRYLGNCTVTEAELWGIMDDLKLILDRRFERILIQI</sequence>
<feature type="non-terminal residue" evidence="1">
    <location>
        <position position="1"/>
    </location>
</feature>
<name>A0A7J9FGJ6_9ROSI</name>
<dbReference type="Gene3D" id="3.30.420.10">
    <property type="entry name" value="Ribonuclease H-like superfamily/Ribonuclease H"/>
    <property type="match status" value="1"/>
</dbReference>
<protein>
    <recommendedName>
        <fullName evidence="3">RNase H type-1 domain-containing protein</fullName>
    </recommendedName>
</protein>
<dbReference type="GO" id="GO:0003676">
    <property type="term" value="F:nucleic acid binding"/>
    <property type="evidence" value="ECO:0007669"/>
    <property type="project" value="InterPro"/>
</dbReference>
<proteinExistence type="predicted"/>
<organism evidence="1 2">
    <name type="scientific">Gossypium trilobum</name>
    <dbReference type="NCBI Taxonomy" id="34281"/>
    <lineage>
        <taxon>Eukaryota</taxon>
        <taxon>Viridiplantae</taxon>
        <taxon>Streptophyta</taxon>
        <taxon>Embryophyta</taxon>
        <taxon>Tracheophyta</taxon>
        <taxon>Spermatophyta</taxon>
        <taxon>Magnoliopsida</taxon>
        <taxon>eudicotyledons</taxon>
        <taxon>Gunneridae</taxon>
        <taxon>Pentapetalae</taxon>
        <taxon>rosids</taxon>
        <taxon>malvids</taxon>
        <taxon>Malvales</taxon>
        <taxon>Malvaceae</taxon>
        <taxon>Malvoideae</taxon>
        <taxon>Gossypium</taxon>
    </lineage>
</organism>
<keyword evidence="2" id="KW-1185">Reference proteome</keyword>
<accession>A0A7J9FGJ6</accession>
<dbReference type="InterPro" id="IPR036397">
    <property type="entry name" value="RNaseH_sf"/>
</dbReference>
<dbReference type="Proteomes" id="UP000593568">
    <property type="component" value="Unassembled WGS sequence"/>
</dbReference>
<dbReference type="EMBL" id="JABEZW010000043">
    <property type="protein sequence ID" value="MBA0784433.1"/>
    <property type="molecule type" value="Genomic_DNA"/>
</dbReference>
<evidence type="ECO:0000313" key="1">
    <source>
        <dbReference type="EMBL" id="MBA0784433.1"/>
    </source>
</evidence>
<feature type="non-terminal residue" evidence="1">
    <location>
        <position position="108"/>
    </location>
</feature>
<reference evidence="1 2" key="1">
    <citation type="journal article" date="2019" name="Genome Biol. Evol.">
        <title>Insights into the evolution of the New World diploid cottons (Gossypium, subgenus Houzingenia) based on genome sequencing.</title>
        <authorList>
            <person name="Grover C.E."/>
            <person name="Arick M.A. 2nd"/>
            <person name="Thrash A."/>
            <person name="Conover J.L."/>
            <person name="Sanders W.S."/>
            <person name="Peterson D.G."/>
            <person name="Frelichowski J.E."/>
            <person name="Scheffler J.A."/>
            <person name="Scheffler B.E."/>
            <person name="Wendel J.F."/>
        </authorList>
    </citation>
    <scope>NUCLEOTIDE SEQUENCE [LARGE SCALE GENOMIC DNA]</scope>
    <source>
        <strain evidence="1">8</strain>
        <tissue evidence="1">Leaf</tissue>
    </source>
</reference>
<evidence type="ECO:0008006" key="3">
    <source>
        <dbReference type="Google" id="ProtNLM"/>
    </source>
</evidence>
<comment type="caution">
    <text evidence="1">The sequence shown here is derived from an EMBL/GenBank/DDBJ whole genome shotgun (WGS) entry which is preliminary data.</text>
</comment>
<dbReference type="AlphaFoldDB" id="A0A7J9FGJ6"/>
<evidence type="ECO:0000313" key="2">
    <source>
        <dbReference type="Proteomes" id="UP000593568"/>
    </source>
</evidence>